<dbReference type="PROSITE" id="PS51783">
    <property type="entry name" value="PH_BEACH"/>
    <property type="match status" value="1"/>
</dbReference>
<dbReference type="EMBL" id="JABDHM010000015">
    <property type="protein sequence ID" value="KAF5223935.1"/>
    <property type="molecule type" value="Genomic_DNA"/>
</dbReference>
<dbReference type="SUPFAM" id="SSF81837">
    <property type="entry name" value="BEACH domain"/>
    <property type="match status" value="1"/>
</dbReference>
<dbReference type="InterPro" id="IPR016024">
    <property type="entry name" value="ARM-type_fold"/>
</dbReference>
<dbReference type="PROSITE" id="PS51257">
    <property type="entry name" value="PROKAR_LIPOPROTEIN"/>
    <property type="match status" value="1"/>
</dbReference>
<dbReference type="VEuPathDB" id="TriTrypDB:BCY84_12873"/>
<evidence type="ECO:0000313" key="6">
    <source>
        <dbReference type="Proteomes" id="UP000583944"/>
    </source>
</evidence>
<dbReference type="Pfam" id="PF14844">
    <property type="entry name" value="PH_BEACH"/>
    <property type="match status" value="1"/>
</dbReference>
<feature type="repeat" description="WD" evidence="2">
    <location>
        <begin position="2837"/>
        <end position="2878"/>
    </location>
</feature>
<evidence type="ECO:0000256" key="1">
    <source>
        <dbReference type="ARBA" id="ARBA00022574"/>
    </source>
</evidence>
<dbReference type="PROSITE" id="PS50197">
    <property type="entry name" value="BEACH"/>
    <property type="match status" value="1"/>
</dbReference>
<proteinExistence type="predicted"/>
<dbReference type="SUPFAM" id="SSF48371">
    <property type="entry name" value="ARM repeat"/>
    <property type="match status" value="1"/>
</dbReference>
<dbReference type="InterPro" id="IPR011993">
    <property type="entry name" value="PH-like_dom_sf"/>
</dbReference>
<dbReference type="InterPro" id="IPR050865">
    <property type="entry name" value="BEACH_Domain"/>
</dbReference>
<sequence length="3024" mass="339974">MGGKCEGDFFSLNEGNVLNSFFVSCVRLRFTPLNYELERRTVHLLRQMLMSSFNQTRAWDALRRTQLLNLVVEALGSRSRLHSLASESTILEDYMRVIELAAEANAFECMRQITLDGSTDAGLFAFFTLLVRIPLLDGGLNLHRTCLNSYVRTILLLLSDARSCILLTRMRLSPMQLLLNSLAQTPLDRQDVSLFGFRGIVQILLGTSQLTKMWVEDFANFDGPAKCLSTIIQWCSMNEDLSAPLCEKSTLLFDILCLFLSLPDSGRLPCHSLYIYLISFHWEMEEMEPDPSVYKSTLGFFGLRLLVRAALVAMKRRRLLFYYLSRLLTCAIRIGNADIVAAGLVSGDMVDVLRRYMYYCSEMEEVDVGSVIATIVRLSLMVCASQTRYVKQKNGGFRLCALVVELASSPNTRTLRYTIQTLTLLAGLGNEAFFFTKLVSAGLFEELSKRLQYLSSPGEIQLVIELLKEVCTRVPSLQGRFLRISDTIVDLMQNEVKNGPRLLLESADLLSLVMVQSREGESKIQKSLQRLLTQTNFESIGSIITSCWALQTCIRSVNLCSAARVFDLTEVESILVCFRDLCVSMGSIFCLKLRNFDFCALYDEMSAYHRHQRDACGTEQQPQQRYLLMCDFLLLVTHLISLLHVNAPEKSRIVLSRKLEEIIVAGPFLQCRLYTSIITRAFLGMCSVSSFVLLGEIQASKEPCIDVSVTRQNLTSGWKLCTSYGDDLFACEKQRIVFPEYLQSLFKVLYRQSQTAEQALLGASIIYLLLDIYSNCLENIYALAERRTVTLLSEILAVTIAGNEGCMKKCIQQLVTVTQKLGACGFSHHALLFLIQMCLRRRTVDSVEYENVATTTVLSAWKKMLQNSTPSSQPMSFLGISVGFPTVTGCQMTAIQRLKSDMGLYGGVDIPIHLTVPKSRKCISAVLWFLVEKSTPLSVEDADFVLLSLFMDRNNLSLLLVLSDGGELSLRVVLQGNRGQTSKIVPVPFIKVPREKWCMVAMSVLLGHRAKTSIYTKIRMDIKISLHAASHDAVSSSTEATLCIEISLGVLGRVDRWPWKVYSVCLGASCASTDACPQQLLFGSLGMFAGPLSKLEKTSLFVMGSDNLFSLSFMDRNFVIDLYPTLANIMEREEGKLTEELMLLSAVWIRSGIPNTKGQVRFSRAPFPFCNYCSKEYLPVVVGVFGGELCLVTQPERRGISGDMAERQDADVTSWSPAFYRLTKIGSVTRVSLRLSTDEENIRHFGSMWVEANGPRFHSVTPIYSALDAVGGIPFFLWLASLQAPHSKAFEEVWECVCAIILGHSPESLLCPTPSHGGRHLVVLLRAMLHARIAISEKTAASLFEAVGHCLIVRADLLSLMLDFTLWSQDADAFRMVLCKLEKYAVDPQYGSFNSQILRFGANSQFGVNGCYALEKFLMHLLMYFAGHTNGNWDTSIIGCAMSFVTALCWRTSHLRKIVQAVICLFMGNETPQLVLVEWAVGLLNVVHSVMRTSDPGKLKEDKFLVSSVVALLKCSDEMVRCKALPLFSYLLIPREQIVAAVDVYLTRKVTFPDSPCLSKKELDIITDVVRRGAKLGETGRVQALVSFLLALFLHLPTAFQMQIMQLLREVVENKGLSSRDLLCGAEGGECLVEPIPSYLIGIFPTVANEGSAVMEPFIELLTATAVQMIKVSWGSEDATCKHLLRDAIRVIFQTLPIRGENEHARVGEMDLNRTGRFLNCFGAPCFHMFAVLSKRGCSLSLVDDYFSFIRSNADIVMLLNWYESDDRSSNEATSPSDTGIHHTILAHTYLVRLGKVLALKRHQTGLRLTLLVLECAQKLFFELQLGDLSWMPRKRIEKMSEDLLLLQWRIVATVLYDAEKTDDDVVKELMLLHLAHSGVAEYGIHYSPWEKHKALVEPPDGADWKHLWLSPNTLLIELLNKTRGEALKEYAPWLIVLRAAFTFLYTPLRSNSSRLSMALSICRLIRYNAGVWSLVKRGVSSCSTAELDGAIKADQQALGAEDAATFDDSLWGIELSNNGVAAMEKYITTARSKTMRSLELYGPEKRPSLLSMDPKQAVQCHDQTSAKIRQFQAFIWKEAALYKKCVKEEGSAIISAHAAYRFSLLPWWGHCISLYSKSPVPLDRWELDRFMGTEWQRIRLRRFIHNVRMTDTESSDQLLRGVYRDDMYSTDDVSLLHFYSITAVPQLSTVDGPETVSLAVKCKLVLPMDRLPIILYIAPKNISYIVDWFQHSLMQLGKESTGELFHSHDSGPSTFAEMHELENRLPKTFKHQQEIPCLRRVVKVSSIRAVWPRRNLLQPRALELLLFNGETLFLAFDSEEMKKAVIESITHYARPHLDKNLMLTENNLRMWRNWWCEGRISNFHYLMYLNFAAGRSYGDLRQYPVFPHVVADFLSETLDLSLPTVYRRFDRPMGAQTPERESKAIQKYDEMAVLPKTERNVPIELIPYHHGSHYSPVGGALHFLVRVQPFSDYFLDMNSKLDDAGRVFDSMATAYFISTGKDVKELLPELYCLPEMFLNLNRIPFGVKQDGRIVNDVHLPPWASTPRELTQKLRQALESRYTSENLHSWIDLVFGYKQRGKEAVTAVNVFHPLTYEGFIDLSKIKDPVLLSGHEAQIDCYGQVPLQLFTQQHKARGKSTDPSFLQSPCPTLRYEASNSRSCIVLHPENLTPILNASKVDGTVVVFPRTRPSTAARGAEESSEWKFPLIHPRPMALPKDCLAFTVVNDQLKDCLFLRGNCIVLVDGKDLSREMCSFHLGNGRATTFTVDTPNVYVGMASGAIHVLTINNEEWTEVEQPIQEEVGNKNSMMREAEKAPQKEKKMMRNRGAVRRRVFVLYGHMEPVTALCVSAEWGILVSTAEDYKVAVWDTARLVLLRTIPFPCPTAKDPESLLSANIWLQGCGSDDPWLYDLVAVNAKEGDIILAGCSLNSEHAVRLYTLNGSLVASYEIEEGPASALLSVGGVVFVAQGTAVRVLRERDLQWLCNIHHPSIEDSIKSLALSPNGTILAACDRKSNLVTWRVGI</sequence>
<dbReference type="PANTHER" id="PTHR13743:SF112">
    <property type="entry name" value="BEACH DOMAIN-CONTAINING PROTEIN"/>
    <property type="match status" value="1"/>
</dbReference>
<evidence type="ECO:0000256" key="2">
    <source>
        <dbReference type="PROSITE-ProRule" id="PRU00221"/>
    </source>
</evidence>
<dbReference type="SMART" id="SM01026">
    <property type="entry name" value="Beach"/>
    <property type="match status" value="1"/>
</dbReference>
<dbReference type="InterPro" id="IPR036372">
    <property type="entry name" value="BEACH_dom_sf"/>
</dbReference>
<dbReference type="PROSITE" id="PS50082">
    <property type="entry name" value="WD_REPEATS_2"/>
    <property type="match status" value="1"/>
</dbReference>
<dbReference type="InterPro" id="IPR015943">
    <property type="entry name" value="WD40/YVTN_repeat-like_dom_sf"/>
</dbReference>
<accession>A0A7J6YBH3</accession>
<dbReference type="CDD" id="cd06071">
    <property type="entry name" value="Beach"/>
    <property type="match status" value="1"/>
</dbReference>
<dbReference type="VEuPathDB" id="TriTrypDB:ECC02_002830"/>
<dbReference type="Gene3D" id="2.130.10.10">
    <property type="entry name" value="YVTN repeat-like/Quinoprotein amine dehydrogenase"/>
    <property type="match status" value="1"/>
</dbReference>
<dbReference type="InterPro" id="IPR000409">
    <property type="entry name" value="BEACH_dom"/>
</dbReference>
<gene>
    <name evidence="5" type="ORF">ECC02_002830</name>
</gene>
<comment type="caution">
    <text evidence="5">The sequence shown here is derived from an EMBL/GenBank/DDBJ whole genome shotgun (WGS) entry which is preliminary data.</text>
</comment>
<dbReference type="SUPFAM" id="SSF50729">
    <property type="entry name" value="PH domain-like"/>
    <property type="match status" value="1"/>
</dbReference>
<dbReference type="PROSITE" id="PS50294">
    <property type="entry name" value="WD_REPEATS_REGION"/>
    <property type="match status" value="1"/>
</dbReference>
<dbReference type="Gene3D" id="2.30.29.30">
    <property type="entry name" value="Pleckstrin-homology domain (PH domain)/Phosphotyrosine-binding domain (PTB)"/>
    <property type="match status" value="1"/>
</dbReference>
<evidence type="ECO:0000259" key="3">
    <source>
        <dbReference type="PROSITE" id="PS50197"/>
    </source>
</evidence>
<feature type="domain" description="BEACH-type PH" evidence="4">
    <location>
        <begin position="2192"/>
        <end position="2331"/>
    </location>
</feature>
<dbReference type="InterPro" id="IPR023362">
    <property type="entry name" value="PH-BEACH_dom"/>
</dbReference>
<evidence type="ECO:0008006" key="7">
    <source>
        <dbReference type="Google" id="ProtNLM"/>
    </source>
</evidence>
<evidence type="ECO:0000259" key="4">
    <source>
        <dbReference type="PROSITE" id="PS51783"/>
    </source>
</evidence>
<dbReference type="InterPro" id="IPR036322">
    <property type="entry name" value="WD40_repeat_dom_sf"/>
</dbReference>
<organism evidence="5 6">
    <name type="scientific">Trypanosoma cruzi</name>
    <dbReference type="NCBI Taxonomy" id="5693"/>
    <lineage>
        <taxon>Eukaryota</taxon>
        <taxon>Discoba</taxon>
        <taxon>Euglenozoa</taxon>
        <taxon>Kinetoplastea</taxon>
        <taxon>Metakinetoplastina</taxon>
        <taxon>Trypanosomatida</taxon>
        <taxon>Trypanosomatidae</taxon>
        <taxon>Trypanosoma</taxon>
        <taxon>Schizotrypanum</taxon>
    </lineage>
</organism>
<keyword evidence="1 2" id="KW-0853">WD repeat</keyword>
<dbReference type="Gene3D" id="1.10.1540.10">
    <property type="entry name" value="BEACH domain"/>
    <property type="match status" value="1"/>
</dbReference>
<dbReference type="SUPFAM" id="SSF50978">
    <property type="entry name" value="WD40 repeat-like"/>
    <property type="match status" value="1"/>
</dbReference>
<name>A0A7J6YBH3_TRYCR</name>
<reference evidence="5 6" key="1">
    <citation type="journal article" date="2019" name="Genome Biol. Evol.">
        <title>Nanopore Sequencing Significantly Improves Genome Assembly of the Protozoan Parasite Trypanosoma cruzi.</title>
        <authorList>
            <person name="Diaz-Viraque F."/>
            <person name="Pita S."/>
            <person name="Greif G."/>
            <person name="de Souza R.C.M."/>
            <person name="Iraola G."/>
            <person name="Robello C."/>
        </authorList>
    </citation>
    <scope>NUCLEOTIDE SEQUENCE [LARGE SCALE GENOMIC DNA]</scope>
    <source>
        <strain evidence="5 6">Berenice</strain>
    </source>
</reference>
<dbReference type="PANTHER" id="PTHR13743">
    <property type="entry name" value="BEIGE/BEACH-RELATED"/>
    <property type="match status" value="1"/>
</dbReference>
<feature type="domain" description="BEACH" evidence="3">
    <location>
        <begin position="2341"/>
        <end position="2636"/>
    </location>
</feature>
<dbReference type="SMART" id="SM00320">
    <property type="entry name" value="WD40"/>
    <property type="match status" value="2"/>
</dbReference>
<dbReference type="Pfam" id="PF02138">
    <property type="entry name" value="Beach"/>
    <property type="match status" value="1"/>
</dbReference>
<protein>
    <recommendedName>
        <fullName evidence="7">Guanine nucleotide-binding protein subunit beta-like protein</fullName>
    </recommendedName>
</protein>
<dbReference type="Proteomes" id="UP000583944">
    <property type="component" value="Unassembled WGS sequence"/>
</dbReference>
<evidence type="ECO:0000313" key="5">
    <source>
        <dbReference type="EMBL" id="KAF5223935.1"/>
    </source>
</evidence>
<dbReference type="InterPro" id="IPR001680">
    <property type="entry name" value="WD40_rpt"/>
</dbReference>